<dbReference type="AlphaFoldDB" id="A0ABD2M501"/>
<sequence length="724" mass="82019">MDTHNEKEAAAAAGLRSRQEISKTSKEAAKDAQIFEKLKKESTPLNKIASINPLTTKKMCHRWTTQNIVDNVFKAHLKTLKLKLDNVMSCVFLGFPLNWSRGCECNALHFRGQADFDQQLSLNIAPVMFKYHTTAVNKALDVFSPTKSVRLTQLTTQVIARYEDVKAYRRPTNLWPTQPIPPVVGPRHGKVGLFGGFELGLLPRVSSDGIFGSEILNWLTIDTFCPTLAASSILFQLTQPIIIPITGTQISCIPVTETQFSDINRRNNHPAFQSLGLNSPAFQSLGRKSPAFKSLGLNLRHSNHWDSNLRHSNHWDSAQQHSYHWDSNLRHSNRWDSISGIPITGTQISGIQITGIQSPAFQSLGLKSPAFQSLGRKFPAFQSLGLKSPAFQSLRLNSPTSIDGTTIQHPPPASCQLQLNIGIWGGDVKLNHLEIKDTALDELDLPVKLSFGYIQSLVLKIPWKNLYVEPTIVEISGIHLIIMPNQGIVYSAEKAHKNEREAKQKKLLRLEENRRSRQRPNMPSDDTFTEKLIAQITKNLQVHIKRVHLRYEDKFSNRERPFATGITLDSLNFQTTDENFKLTVQKETVKIFYKLVSMSSLSIYSNANSKFISDLKSKEKIISALQRTIAVHGRKPAGYKYVLEPMTIAAQLKLNQKPESDGSNWTTPKIDLSMQLDKLGLSIGKYQYQDMLLFLEAQERFTVAEKFLKYRPNLIHYRKHYKEW</sequence>
<feature type="domain" description="Chorein N-terminal" evidence="4">
    <location>
        <begin position="418"/>
        <end position="724"/>
    </location>
</feature>
<comment type="caution">
    <text evidence="5">The sequence shown here is derived from an EMBL/GenBank/DDBJ whole genome shotgun (WGS) entry which is preliminary data.</text>
</comment>
<comment type="similarity">
    <text evidence="1">Belongs to the VPS13 family.</text>
</comment>
<evidence type="ECO:0000256" key="2">
    <source>
        <dbReference type="ARBA" id="ARBA00022448"/>
    </source>
</evidence>
<protein>
    <recommendedName>
        <fullName evidence="4">Chorein N-terminal domain-containing protein</fullName>
    </recommendedName>
</protein>
<organism evidence="5 6">
    <name type="scientific">Heterodera trifolii</name>
    <dbReference type="NCBI Taxonomy" id="157864"/>
    <lineage>
        <taxon>Eukaryota</taxon>
        <taxon>Metazoa</taxon>
        <taxon>Ecdysozoa</taxon>
        <taxon>Nematoda</taxon>
        <taxon>Chromadorea</taxon>
        <taxon>Rhabditida</taxon>
        <taxon>Tylenchina</taxon>
        <taxon>Tylenchomorpha</taxon>
        <taxon>Tylenchoidea</taxon>
        <taxon>Heteroderidae</taxon>
        <taxon>Heteroderinae</taxon>
        <taxon>Heterodera</taxon>
    </lineage>
</organism>
<dbReference type="EMBL" id="JBICBT010000133">
    <property type="protein sequence ID" value="KAL3122582.1"/>
    <property type="molecule type" value="Genomic_DNA"/>
</dbReference>
<dbReference type="Pfam" id="PF12624">
    <property type="entry name" value="VPS13_N"/>
    <property type="match status" value="1"/>
</dbReference>
<evidence type="ECO:0000256" key="3">
    <source>
        <dbReference type="SAM" id="MobiDB-lite"/>
    </source>
</evidence>
<keyword evidence="2" id="KW-0813">Transport</keyword>
<dbReference type="InterPro" id="IPR026854">
    <property type="entry name" value="VPS13_N"/>
</dbReference>
<dbReference type="Proteomes" id="UP001620626">
    <property type="component" value="Unassembled WGS sequence"/>
</dbReference>
<evidence type="ECO:0000259" key="4">
    <source>
        <dbReference type="Pfam" id="PF12624"/>
    </source>
</evidence>
<dbReference type="PANTHER" id="PTHR16166">
    <property type="entry name" value="VACUOLAR PROTEIN SORTING-ASSOCIATED PROTEIN VPS13"/>
    <property type="match status" value="1"/>
</dbReference>
<dbReference type="PANTHER" id="PTHR16166:SF93">
    <property type="entry name" value="INTERMEMBRANE LIPID TRANSFER PROTEIN VPS13"/>
    <property type="match status" value="1"/>
</dbReference>
<accession>A0ABD2M501</accession>
<evidence type="ECO:0000313" key="6">
    <source>
        <dbReference type="Proteomes" id="UP001620626"/>
    </source>
</evidence>
<feature type="region of interest" description="Disordered" evidence="3">
    <location>
        <begin position="1"/>
        <end position="25"/>
    </location>
</feature>
<name>A0ABD2M501_9BILA</name>
<evidence type="ECO:0000313" key="5">
    <source>
        <dbReference type="EMBL" id="KAL3122582.1"/>
    </source>
</evidence>
<dbReference type="InterPro" id="IPR026847">
    <property type="entry name" value="VPS13"/>
</dbReference>
<proteinExistence type="inferred from homology"/>
<gene>
    <name evidence="5" type="ORF">niasHT_003118</name>
</gene>
<evidence type="ECO:0000256" key="1">
    <source>
        <dbReference type="ARBA" id="ARBA00006545"/>
    </source>
</evidence>
<reference evidence="5 6" key="1">
    <citation type="submission" date="2024-10" db="EMBL/GenBank/DDBJ databases">
        <authorList>
            <person name="Kim D."/>
        </authorList>
    </citation>
    <scope>NUCLEOTIDE SEQUENCE [LARGE SCALE GENOMIC DNA]</scope>
    <source>
        <strain evidence="5">BH-2024</strain>
    </source>
</reference>
<keyword evidence="6" id="KW-1185">Reference proteome</keyword>